<sequence length="136" mass="14365">MIGWLRRAGRDVSVDLRHDIHRELVVLRERAPEITGALTCTVDGLLVTTDLAISSTEQTAALTSALLSLSRQMTDLARIGRLEETLISAAQGHTACYAAGPTLVLTVLAGPGANLGLLRIEGRRAADRIAAIAGRG</sequence>
<evidence type="ECO:0000313" key="3">
    <source>
        <dbReference type="Proteomes" id="UP000651728"/>
    </source>
</evidence>
<gene>
    <name evidence="2" type="ORF">Mam01_12790</name>
</gene>
<dbReference type="SMART" id="SM00960">
    <property type="entry name" value="Robl_LC7"/>
    <property type="match status" value="1"/>
</dbReference>
<dbReference type="SUPFAM" id="SSF103196">
    <property type="entry name" value="Roadblock/LC7 domain"/>
    <property type="match status" value="1"/>
</dbReference>
<organism evidence="2 3">
    <name type="scientific">Microbispora amethystogenes</name>
    <dbReference type="NCBI Taxonomy" id="1427754"/>
    <lineage>
        <taxon>Bacteria</taxon>
        <taxon>Bacillati</taxon>
        <taxon>Actinomycetota</taxon>
        <taxon>Actinomycetes</taxon>
        <taxon>Streptosporangiales</taxon>
        <taxon>Streptosporangiaceae</taxon>
        <taxon>Microbispora</taxon>
    </lineage>
</organism>
<evidence type="ECO:0000313" key="2">
    <source>
        <dbReference type="EMBL" id="GIH31115.1"/>
    </source>
</evidence>
<dbReference type="Proteomes" id="UP000651728">
    <property type="component" value="Unassembled WGS sequence"/>
</dbReference>
<accession>A0ABQ4F8G7</accession>
<dbReference type="Gene3D" id="3.30.450.30">
    <property type="entry name" value="Dynein light chain 2a, cytoplasmic"/>
    <property type="match status" value="1"/>
</dbReference>
<reference evidence="2 3" key="1">
    <citation type="submission" date="2021-01" db="EMBL/GenBank/DDBJ databases">
        <title>Whole genome shotgun sequence of Microbispora amethystogenes NBRC 101907.</title>
        <authorList>
            <person name="Komaki H."/>
            <person name="Tamura T."/>
        </authorList>
    </citation>
    <scope>NUCLEOTIDE SEQUENCE [LARGE SCALE GENOMIC DNA]</scope>
    <source>
        <strain evidence="2 3">NBRC 101907</strain>
    </source>
</reference>
<evidence type="ECO:0000259" key="1">
    <source>
        <dbReference type="SMART" id="SM00960"/>
    </source>
</evidence>
<dbReference type="EMBL" id="BOOB01000009">
    <property type="protein sequence ID" value="GIH31115.1"/>
    <property type="molecule type" value="Genomic_DNA"/>
</dbReference>
<keyword evidence="3" id="KW-1185">Reference proteome</keyword>
<comment type="caution">
    <text evidence="2">The sequence shown here is derived from an EMBL/GenBank/DDBJ whole genome shotgun (WGS) entry which is preliminary data.</text>
</comment>
<proteinExistence type="predicted"/>
<name>A0ABQ4F8G7_9ACTN</name>
<protein>
    <recommendedName>
        <fullName evidence="1">Roadblock/LAMTOR2 domain-containing protein</fullName>
    </recommendedName>
</protein>
<dbReference type="InterPro" id="IPR004942">
    <property type="entry name" value="Roadblock/LAMTOR2_dom"/>
</dbReference>
<feature type="domain" description="Roadblock/LAMTOR2" evidence="1">
    <location>
        <begin position="21"/>
        <end position="109"/>
    </location>
</feature>
<dbReference type="Pfam" id="PF03259">
    <property type="entry name" value="Robl_LC7"/>
    <property type="match status" value="1"/>
</dbReference>